<sequence length="295" mass="31611">MRGLAELIMRSPKHAAGVAAVAAMVPFAYWLSAATVALVILRRGWQAGSMVLAWGLVPAIGLVVFQHDISPVMTILGASALALVLRKSMSWQVALLTSIFVGLAMMLALLMFQPDVLKAVAEQLHQALTQAGFYQQLSSEPGGEKVVGYIKEFLLPASAGSKASRCLLLSVVALMLARWWQSVLYVPGGFHKELFSLRFPPRVAVTILILFFLGVNVGVGFAATLPIVLTPLFFAGLAMCHSIIVTKGNNALGLATFYAVQVLLAPIMFFLTVLVALLDSFIDFRGRLIKPAGSG</sequence>
<gene>
    <name evidence="2" type="ORF">H0A36_11770</name>
</gene>
<dbReference type="AlphaFoldDB" id="A0A853I7Q9"/>
<evidence type="ECO:0000256" key="1">
    <source>
        <dbReference type="SAM" id="Phobius"/>
    </source>
</evidence>
<keyword evidence="3" id="KW-1185">Reference proteome</keyword>
<organism evidence="2 3">
    <name type="scientific">Spartinivicinus marinus</name>
    <dbReference type="NCBI Taxonomy" id="2994442"/>
    <lineage>
        <taxon>Bacteria</taxon>
        <taxon>Pseudomonadati</taxon>
        <taxon>Pseudomonadota</taxon>
        <taxon>Gammaproteobacteria</taxon>
        <taxon>Oceanospirillales</taxon>
        <taxon>Zooshikellaceae</taxon>
        <taxon>Spartinivicinus</taxon>
    </lineage>
</organism>
<evidence type="ECO:0000313" key="2">
    <source>
        <dbReference type="EMBL" id="NYZ66688.1"/>
    </source>
</evidence>
<evidence type="ECO:0008006" key="4">
    <source>
        <dbReference type="Google" id="ProtNLM"/>
    </source>
</evidence>
<name>A0A853I7Q9_9GAMM</name>
<dbReference type="EMBL" id="JACCKB010000016">
    <property type="protein sequence ID" value="NYZ66688.1"/>
    <property type="molecule type" value="Genomic_DNA"/>
</dbReference>
<dbReference type="RefSeq" id="WP_180568714.1">
    <property type="nucleotide sequence ID" value="NZ_JACCKB010000016.1"/>
</dbReference>
<feature type="transmembrane region" description="Helical" evidence="1">
    <location>
        <begin position="166"/>
        <end position="183"/>
    </location>
</feature>
<feature type="transmembrane region" description="Helical" evidence="1">
    <location>
        <begin position="89"/>
        <end position="112"/>
    </location>
</feature>
<comment type="caution">
    <text evidence="2">The sequence shown here is derived from an EMBL/GenBank/DDBJ whole genome shotgun (WGS) entry which is preliminary data.</text>
</comment>
<feature type="transmembrane region" description="Helical" evidence="1">
    <location>
        <begin position="203"/>
        <end position="222"/>
    </location>
</feature>
<protein>
    <recommendedName>
        <fullName evidence="4">DUF2232 domain-containing protein</fullName>
    </recommendedName>
</protein>
<proteinExistence type="predicted"/>
<dbReference type="Proteomes" id="UP000569732">
    <property type="component" value="Unassembled WGS sequence"/>
</dbReference>
<keyword evidence="1" id="KW-0812">Transmembrane</keyword>
<feature type="transmembrane region" description="Helical" evidence="1">
    <location>
        <begin position="257"/>
        <end position="278"/>
    </location>
</feature>
<keyword evidence="1" id="KW-1133">Transmembrane helix</keyword>
<feature type="transmembrane region" description="Helical" evidence="1">
    <location>
        <begin position="51"/>
        <end position="69"/>
    </location>
</feature>
<keyword evidence="1" id="KW-0472">Membrane</keyword>
<evidence type="ECO:0000313" key="3">
    <source>
        <dbReference type="Proteomes" id="UP000569732"/>
    </source>
</evidence>
<feature type="transmembrane region" description="Helical" evidence="1">
    <location>
        <begin position="15"/>
        <end position="39"/>
    </location>
</feature>
<accession>A0A853I7Q9</accession>
<reference evidence="2 3" key="1">
    <citation type="submission" date="2020-07" db="EMBL/GenBank/DDBJ databases">
        <title>Endozoicomonas sp. nov., isolated from sediment.</title>
        <authorList>
            <person name="Gu T."/>
        </authorList>
    </citation>
    <scope>NUCLEOTIDE SEQUENCE [LARGE SCALE GENOMIC DNA]</scope>
    <source>
        <strain evidence="2 3">SM1973</strain>
    </source>
</reference>
<feature type="transmembrane region" description="Helical" evidence="1">
    <location>
        <begin position="227"/>
        <end position="245"/>
    </location>
</feature>